<dbReference type="RefSeq" id="XP_042917445.1">
    <property type="nucleotide sequence ID" value="XM_043069470.1"/>
</dbReference>
<dbReference type="KEGG" id="cre:CHLRE_13g576720v5"/>
<evidence type="ECO:0000313" key="1">
    <source>
        <dbReference type="EMBL" id="PNW73883.1"/>
    </source>
</evidence>
<reference evidence="1 2" key="1">
    <citation type="journal article" date="2007" name="Science">
        <title>The Chlamydomonas genome reveals the evolution of key animal and plant functions.</title>
        <authorList>
            <person name="Merchant S.S."/>
            <person name="Prochnik S.E."/>
            <person name="Vallon O."/>
            <person name="Harris E.H."/>
            <person name="Karpowicz S.J."/>
            <person name="Witman G.B."/>
            <person name="Terry A."/>
            <person name="Salamov A."/>
            <person name="Fritz-Laylin L.K."/>
            <person name="Marechal-Drouard L."/>
            <person name="Marshall W.F."/>
            <person name="Qu L.H."/>
            <person name="Nelson D.R."/>
            <person name="Sanderfoot A.A."/>
            <person name="Spalding M.H."/>
            <person name="Kapitonov V.V."/>
            <person name="Ren Q."/>
            <person name="Ferris P."/>
            <person name="Lindquist E."/>
            <person name="Shapiro H."/>
            <person name="Lucas S.M."/>
            <person name="Grimwood J."/>
            <person name="Schmutz J."/>
            <person name="Cardol P."/>
            <person name="Cerutti H."/>
            <person name="Chanfreau G."/>
            <person name="Chen C.L."/>
            <person name="Cognat V."/>
            <person name="Croft M.T."/>
            <person name="Dent R."/>
            <person name="Dutcher S."/>
            <person name="Fernandez E."/>
            <person name="Fukuzawa H."/>
            <person name="Gonzalez-Ballester D."/>
            <person name="Gonzalez-Halphen D."/>
            <person name="Hallmann A."/>
            <person name="Hanikenne M."/>
            <person name="Hippler M."/>
            <person name="Inwood W."/>
            <person name="Jabbari K."/>
            <person name="Kalanon M."/>
            <person name="Kuras R."/>
            <person name="Lefebvre P.A."/>
            <person name="Lemaire S.D."/>
            <person name="Lobanov A.V."/>
            <person name="Lohr M."/>
            <person name="Manuell A."/>
            <person name="Meier I."/>
            <person name="Mets L."/>
            <person name="Mittag M."/>
            <person name="Mittelmeier T."/>
            <person name="Moroney J.V."/>
            <person name="Moseley J."/>
            <person name="Napoli C."/>
            <person name="Nedelcu A.M."/>
            <person name="Niyogi K."/>
            <person name="Novoselov S.V."/>
            <person name="Paulsen I.T."/>
            <person name="Pazour G."/>
            <person name="Purton S."/>
            <person name="Ral J.P."/>
            <person name="Riano-Pachon D.M."/>
            <person name="Riekhof W."/>
            <person name="Rymarquis L."/>
            <person name="Schroda M."/>
            <person name="Stern D."/>
            <person name="Umen J."/>
            <person name="Willows R."/>
            <person name="Wilson N."/>
            <person name="Zimmer S.L."/>
            <person name="Allmer J."/>
            <person name="Balk J."/>
            <person name="Bisova K."/>
            <person name="Chen C.J."/>
            <person name="Elias M."/>
            <person name="Gendler K."/>
            <person name="Hauser C."/>
            <person name="Lamb M.R."/>
            <person name="Ledford H."/>
            <person name="Long J.C."/>
            <person name="Minagawa J."/>
            <person name="Page M.D."/>
            <person name="Pan J."/>
            <person name="Pootakham W."/>
            <person name="Roje S."/>
            <person name="Rose A."/>
            <person name="Stahlberg E."/>
            <person name="Terauchi A.M."/>
            <person name="Yang P."/>
            <person name="Ball S."/>
            <person name="Bowler C."/>
            <person name="Dieckmann C.L."/>
            <person name="Gladyshev V.N."/>
            <person name="Green P."/>
            <person name="Jorgensen R."/>
            <person name="Mayfield S."/>
            <person name="Mueller-Roeber B."/>
            <person name="Rajamani S."/>
            <person name="Sayre R.T."/>
            <person name="Brokstein P."/>
            <person name="Dubchak I."/>
            <person name="Goodstein D."/>
            <person name="Hornick L."/>
            <person name="Huang Y.W."/>
            <person name="Jhaveri J."/>
            <person name="Luo Y."/>
            <person name="Martinez D."/>
            <person name="Ngau W.C."/>
            <person name="Otillar B."/>
            <person name="Poliakov A."/>
            <person name="Porter A."/>
            <person name="Szajkowski L."/>
            <person name="Werner G."/>
            <person name="Zhou K."/>
            <person name="Grigoriev I.V."/>
            <person name="Rokhsar D.S."/>
            <person name="Grossman A.R."/>
        </authorList>
    </citation>
    <scope>NUCLEOTIDE SEQUENCE [LARGE SCALE GENOMIC DNA]</scope>
    <source>
        <strain evidence="2">CC-503</strain>
    </source>
</reference>
<dbReference type="InParanoid" id="A0A2K3D015"/>
<dbReference type="GeneID" id="66055970"/>
<name>A0A2K3D015_CHLRE</name>
<proteinExistence type="predicted"/>
<keyword evidence="2" id="KW-1185">Reference proteome</keyword>
<dbReference type="Proteomes" id="UP000006906">
    <property type="component" value="Chromosome 13"/>
</dbReference>
<accession>A0A2K3D015</accession>
<evidence type="ECO:0000313" key="2">
    <source>
        <dbReference type="Proteomes" id="UP000006906"/>
    </source>
</evidence>
<dbReference type="AlphaFoldDB" id="A0A2K3D015"/>
<protein>
    <submittedName>
        <fullName evidence="1">Uncharacterized protein</fullName>
    </submittedName>
</protein>
<gene>
    <name evidence="1" type="ORF">CHLRE_13g576720v5</name>
</gene>
<organism evidence="1 2">
    <name type="scientific">Chlamydomonas reinhardtii</name>
    <name type="common">Chlamydomonas smithii</name>
    <dbReference type="NCBI Taxonomy" id="3055"/>
    <lineage>
        <taxon>Eukaryota</taxon>
        <taxon>Viridiplantae</taxon>
        <taxon>Chlorophyta</taxon>
        <taxon>core chlorophytes</taxon>
        <taxon>Chlorophyceae</taxon>
        <taxon>CS clade</taxon>
        <taxon>Chlamydomonadales</taxon>
        <taxon>Chlamydomonadaceae</taxon>
        <taxon>Chlamydomonas</taxon>
    </lineage>
</organism>
<dbReference type="EMBL" id="CM008974">
    <property type="protein sequence ID" value="PNW73883.1"/>
    <property type="molecule type" value="Genomic_DNA"/>
</dbReference>
<sequence>MYVTAVWPRVLHWSMRARLLSPLRGPALPQYVADRFAAAVALLPAGWAATACATQLARGLAAALPLPAADIPP</sequence>
<dbReference type="Gramene" id="PNW73883">
    <property type="protein sequence ID" value="PNW73883"/>
    <property type="gene ID" value="CHLRE_13g576720v5"/>
</dbReference>